<dbReference type="SUPFAM" id="SSF47459">
    <property type="entry name" value="HLH, helix-loop-helix DNA-binding domain"/>
    <property type="match status" value="1"/>
</dbReference>
<dbReference type="Pfam" id="PF00010">
    <property type="entry name" value="HLH"/>
    <property type="match status" value="1"/>
</dbReference>
<evidence type="ECO:0000256" key="4">
    <source>
        <dbReference type="ARBA" id="ARBA00022902"/>
    </source>
</evidence>
<comment type="subcellular location">
    <subcellularLocation>
        <location evidence="1">Nucleus</location>
    </subcellularLocation>
</comment>
<accession>A0AAD8DEJ9</accession>
<feature type="compositionally biased region" description="Basic and acidic residues" evidence="8">
    <location>
        <begin position="200"/>
        <end position="223"/>
    </location>
</feature>
<sequence>MQQFQEKLDIRCCLVDHTAYSAGTSCGSYKQAEAGVIYHDREETGPLHSIGVWGESAAQNLLQAKWIDLSSPTGRGKALSLQCNPCAVVELRVPGTSGYSDREPCDLIPVQKRRREAANARERRRMLGLNLAFDRLRSVIPTLESDKKLSKSETLQMAQIYISALCDLLEGRGVADSDAQKERSQSPGGWNSDYLPGSCEIKDRPPSSHDSEDRSPSSHDSGHRTMKRGQPRDSPPCVLQGSRDFSDRSDSDCDEAFLQTEITGYIDLWERQNGTK</sequence>
<dbReference type="Proteomes" id="UP001230051">
    <property type="component" value="Unassembled WGS sequence"/>
</dbReference>
<dbReference type="GO" id="GO:0070888">
    <property type="term" value="F:E-box binding"/>
    <property type="evidence" value="ECO:0007669"/>
    <property type="project" value="TreeGrafter"/>
</dbReference>
<dbReference type="FunFam" id="4.10.280.10:FF:000025">
    <property type="entry name" value="protein atonal homolog 7"/>
    <property type="match status" value="1"/>
</dbReference>
<comment type="caution">
    <text evidence="10">The sequence shown here is derived from an EMBL/GenBank/DDBJ whole genome shotgun (WGS) entry which is preliminary data.</text>
</comment>
<name>A0AAD8DEJ9_ACIOX</name>
<evidence type="ECO:0000313" key="11">
    <source>
        <dbReference type="Proteomes" id="UP001230051"/>
    </source>
</evidence>
<dbReference type="SMART" id="SM00353">
    <property type="entry name" value="HLH"/>
    <property type="match status" value="1"/>
</dbReference>
<feature type="region of interest" description="Disordered" evidence="8">
    <location>
        <begin position="176"/>
        <end position="252"/>
    </location>
</feature>
<dbReference type="InterPro" id="IPR050359">
    <property type="entry name" value="bHLH_transcription_factors"/>
</dbReference>
<dbReference type="GO" id="GO:0000981">
    <property type="term" value="F:DNA-binding transcription factor activity, RNA polymerase II-specific"/>
    <property type="evidence" value="ECO:0007669"/>
    <property type="project" value="TreeGrafter"/>
</dbReference>
<keyword evidence="11" id="KW-1185">Reference proteome</keyword>
<keyword evidence="3" id="KW-0221">Differentiation</keyword>
<dbReference type="Gene3D" id="4.10.280.10">
    <property type="entry name" value="Helix-loop-helix DNA-binding domain"/>
    <property type="match status" value="1"/>
</dbReference>
<protein>
    <submittedName>
        <fullName evidence="10">Neurogenin-3-like</fullName>
    </submittedName>
</protein>
<dbReference type="InterPro" id="IPR011598">
    <property type="entry name" value="bHLH_dom"/>
</dbReference>
<organism evidence="10 11">
    <name type="scientific">Acipenser oxyrinchus oxyrinchus</name>
    <dbReference type="NCBI Taxonomy" id="40147"/>
    <lineage>
        <taxon>Eukaryota</taxon>
        <taxon>Metazoa</taxon>
        <taxon>Chordata</taxon>
        <taxon>Craniata</taxon>
        <taxon>Vertebrata</taxon>
        <taxon>Euteleostomi</taxon>
        <taxon>Actinopterygii</taxon>
        <taxon>Chondrostei</taxon>
        <taxon>Acipenseriformes</taxon>
        <taxon>Acipenseridae</taxon>
        <taxon>Acipenser</taxon>
    </lineage>
</organism>
<evidence type="ECO:0000256" key="8">
    <source>
        <dbReference type="SAM" id="MobiDB-lite"/>
    </source>
</evidence>
<dbReference type="PROSITE" id="PS50888">
    <property type="entry name" value="BHLH"/>
    <property type="match status" value="1"/>
</dbReference>
<dbReference type="GO" id="GO:0007423">
    <property type="term" value="P:sensory organ development"/>
    <property type="evidence" value="ECO:0007669"/>
    <property type="project" value="TreeGrafter"/>
</dbReference>
<dbReference type="PANTHER" id="PTHR19290">
    <property type="entry name" value="BASIC HELIX-LOOP-HELIX PROTEIN NEUROGENIN-RELATED"/>
    <property type="match status" value="1"/>
</dbReference>
<evidence type="ECO:0000256" key="6">
    <source>
        <dbReference type="ARBA" id="ARBA00023163"/>
    </source>
</evidence>
<dbReference type="EMBL" id="JAGXEW010000011">
    <property type="protein sequence ID" value="KAK1166588.1"/>
    <property type="molecule type" value="Genomic_DNA"/>
</dbReference>
<dbReference type="GO" id="GO:0045944">
    <property type="term" value="P:positive regulation of transcription by RNA polymerase II"/>
    <property type="evidence" value="ECO:0007669"/>
    <property type="project" value="TreeGrafter"/>
</dbReference>
<feature type="domain" description="BHLH" evidence="9">
    <location>
        <begin position="113"/>
        <end position="165"/>
    </location>
</feature>
<dbReference type="AlphaFoldDB" id="A0AAD8DEJ9"/>
<proteinExistence type="predicted"/>
<evidence type="ECO:0000256" key="5">
    <source>
        <dbReference type="ARBA" id="ARBA00023015"/>
    </source>
</evidence>
<evidence type="ECO:0000256" key="7">
    <source>
        <dbReference type="ARBA" id="ARBA00023242"/>
    </source>
</evidence>
<keyword evidence="5" id="KW-0805">Transcription regulation</keyword>
<dbReference type="GO" id="GO:0061564">
    <property type="term" value="P:axon development"/>
    <property type="evidence" value="ECO:0007669"/>
    <property type="project" value="TreeGrafter"/>
</dbReference>
<keyword evidence="7" id="KW-0539">Nucleus</keyword>
<dbReference type="GO" id="GO:0046983">
    <property type="term" value="F:protein dimerization activity"/>
    <property type="evidence" value="ECO:0007669"/>
    <property type="project" value="InterPro"/>
</dbReference>
<dbReference type="CDD" id="cd11430">
    <property type="entry name" value="bHLH_TS_ATOH1_like"/>
    <property type="match status" value="1"/>
</dbReference>
<gene>
    <name evidence="10" type="primary">Atoh1</name>
    <name evidence="10" type="ORF">AOXY_G13276</name>
</gene>
<evidence type="ECO:0000256" key="2">
    <source>
        <dbReference type="ARBA" id="ARBA00022473"/>
    </source>
</evidence>
<keyword evidence="2" id="KW-0217">Developmental protein</keyword>
<keyword evidence="6" id="KW-0804">Transcription</keyword>
<evidence type="ECO:0000313" key="10">
    <source>
        <dbReference type="EMBL" id="KAK1166588.1"/>
    </source>
</evidence>
<evidence type="ECO:0000256" key="3">
    <source>
        <dbReference type="ARBA" id="ARBA00022782"/>
    </source>
</evidence>
<dbReference type="InterPro" id="IPR036638">
    <property type="entry name" value="HLH_DNA-bd_sf"/>
</dbReference>
<dbReference type="GO" id="GO:0005634">
    <property type="term" value="C:nucleus"/>
    <property type="evidence" value="ECO:0007669"/>
    <property type="project" value="UniProtKB-SubCell"/>
</dbReference>
<reference evidence="10" key="1">
    <citation type="submission" date="2022-02" db="EMBL/GenBank/DDBJ databases">
        <title>Atlantic sturgeon de novo genome assembly.</title>
        <authorList>
            <person name="Stock M."/>
            <person name="Klopp C."/>
            <person name="Guiguen Y."/>
            <person name="Cabau C."/>
            <person name="Parinello H."/>
            <person name="Santidrian Yebra-Pimentel E."/>
            <person name="Kuhl H."/>
            <person name="Dirks R.P."/>
            <person name="Guessner J."/>
            <person name="Wuertz S."/>
            <person name="Du K."/>
            <person name="Schartl M."/>
        </authorList>
    </citation>
    <scope>NUCLEOTIDE SEQUENCE</scope>
    <source>
        <strain evidence="10">STURGEONOMICS-FGT-2020</strain>
        <tissue evidence="10">Whole blood</tissue>
    </source>
</reference>
<evidence type="ECO:0000259" key="9">
    <source>
        <dbReference type="PROSITE" id="PS50888"/>
    </source>
</evidence>
<evidence type="ECO:0000256" key="1">
    <source>
        <dbReference type="ARBA" id="ARBA00004123"/>
    </source>
</evidence>
<keyword evidence="4" id="KW-0524">Neurogenesis</keyword>
<dbReference type="PANTHER" id="PTHR19290:SF82">
    <property type="entry name" value="TRANSCRIPTION FACTOR ATOH1"/>
    <property type="match status" value="1"/>
</dbReference>